<evidence type="ECO:0000256" key="1">
    <source>
        <dbReference type="SAM" id="SignalP"/>
    </source>
</evidence>
<feature type="signal peptide" evidence="1">
    <location>
        <begin position="1"/>
        <end position="16"/>
    </location>
</feature>
<reference evidence="2 3" key="1">
    <citation type="submission" date="2018-11" db="EMBL/GenBank/DDBJ databases">
        <authorList>
            <consortium name="Pathogen Informatics"/>
        </authorList>
    </citation>
    <scope>NUCLEOTIDE SEQUENCE [LARGE SCALE GENOMIC DNA]</scope>
</reference>
<accession>A0A3P7YU54</accession>
<dbReference type="OrthoDB" id="5842714at2759"/>
<dbReference type="WBParaSite" id="HPBE_0001242201-mRNA-1">
    <property type="protein sequence ID" value="HPBE_0001242201-mRNA-1"/>
    <property type="gene ID" value="HPBE_0001242201"/>
</dbReference>
<evidence type="ECO:0000313" key="4">
    <source>
        <dbReference type="WBParaSite" id="HPBE_0001242201-mRNA-1"/>
    </source>
</evidence>
<evidence type="ECO:0000313" key="3">
    <source>
        <dbReference type="Proteomes" id="UP000050761"/>
    </source>
</evidence>
<keyword evidence="3" id="KW-1185">Reference proteome</keyword>
<dbReference type="EMBL" id="UZAH01027494">
    <property type="protein sequence ID" value="VDO92096.1"/>
    <property type="molecule type" value="Genomic_DNA"/>
</dbReference>
<reference evidence="4" key="2">
    <citation type="submission" date="2019-09" db="UniProtKB">
        <authorList>
            <consortium name="WormBaseParasite"/>
        </authorList>
    </citation>
    <scope>IDENTIFICATION</scope>
</reference>
<dbReference type="Proteomes" id="UP000050761">
    <property type="component" value="Unassembled WGS sequence"/>
</dbReference>
<dbReference type="AlphaFoldDB" id="A0A183FVP6"/>
<organism evidence="3 4">
    <name type="scientific">Heligmosomoides polygyrus</name>
    <name type="common">Parasitic roundworm</name>
    <dbReference type="NCBI Taxonomy" id="6339"/>
    <lineage>
        <taxon>Eukaryota</taxon>
        <taxon>Metazoa</taxon>
        <taxon>Ecdysozoa</taxon>
        <taxon>Nematoda</taxon>
        <taxon>Chromadorea</taxon>
        <taxon>Rhabditida</taxon>
        <taxon>Rhabditina</taxon>
        <taxon>Rhabditomorpha</taxon>
        <taxon>Strongyloidea</taxon>
        <taxon>Heligmosomidae</taxon>
        <taxon>Heligmosomoides</taxon>
    </lineage>
</organism>
<accession>A0A183FVP6</accession>
<protein>
    <submittedName>
        <fullName evidence="4">Allatostatin</fullName>
    </submittedName>
</protein>
<evidence type="ECO:0000313" key="2">
    <source>
        <dbReference type="EMBL" id="VDO92096.1"/>
    </source>
</evidence>
<keyword evidence="1" id="KW-0732">Signal</keyword>
<proteinExistence type="predicted"/>
<sequence>MLVPSLLFLVAAVAYANEDEESASSGEVVMMEIPDYAPEILGMYGKRAVMPFSGGFYGKRARTVPFSGGMYGKRSAGSDDSSDERVESPLSGDANVVVSGWQDKRAVMPFSGGLYGKRAGMPFSGGRFGSQFTCLYGKRVAMPFSGGLYGKRSSERNIRSPMPISGGFFG</sequence>
<feature type="chain" id="PRO_5044551670" evidence="1">
    <location>
        <begin position="17"/>
        <end position="170"/>
    </location>
</feature>
<gene>
    <name evidence="2" type="ORF">HPBE_LOCUS12423</name>
</gene>
<name>A0A183FVP6_HELPZ</name>